<reference evidence="2" key="1">
    <citation type="journal article" date="2021" name="bioRxiv">
        <title>Whole Genome Assembly and Annotation of Northern Wild Rice, Zizania palustris L., Supports a Whole Genome Duplication in the Zizania Genus.</title>
        <authorList>
            <person name="Haas M."/>
            <person name="Kono T."/>
            <person name="Macchietto M."/>
            <person name="Millas R."/>
            <person name="McGilp L."/>
            <person name="Shao M."/>
            <person name="Duquette J."/>
            <person name="Hirsch C.N."/>
            <person name="Kimball J."/>
        </authorList>
    </citation>
    <scope>NUCLEOTIDE SEQUENCE</scope>
    <source>
        <tissue evidence="2">Fresh leaf tissue</tissue>
    </source>
</reference>
<name>A0A8J5VRR5_ZIZPA</name>
<keyword evidence="3" id="KW-1185">Reference proteome</keyword>
<proteinExistence type="predicted"/>
<evidence type="ECO:0000313" key="2">
    <source>
        <dbReference type="EMBL" id="KAG8069076.1"/>
    </source>
</evidence>
<dbReference type="Proteomes" id="UP000729402">
    <property type="component" value="Unassembled WGS sequence"/>
</dbReference>
<protein>
    <submittedName>
        <fullName evidence="2">Uncharacterized protein</fullName>
    </submittedName>
</protein>
<evidence type="ECO:0000256" key="1">
    <source>
        <dbReference type="SAM" id="MobiDB-lite"/>
    </source>
</evidence>
<gene>
    <name evidence="2" type="ORF">GUJ93_ZPchr0005g14960</name>
</gene>
<accession>A0A8J5VRR5</accession>
<reference evidence="2" key="2">
    <citation type="submission" date="2021-02" db="EMBL/GenBank/DDBJ databases">
        <authorList>
            <person name="Kimball J.A."/>
            <person name="Haas M.W."/>
            <person name="Macchietto M."/>
            <person name="Kono T."/>
            <person name="Duquette J."/>
            <person name="Shao M."/>
        </authorList>
    </citation>
    <scope>NUCLEOTIDE SEQUENCE</scope>
    <source>
        <tissue evidence="2">Fresh leaf tissue</tissue>
    </source>
</reference>
<organism evidence="2 3">
    <name type="scientific">Zizania palustris</name>
    <name type="common">Northern wild rice</name>
    <dbReference type="NCBI Taxonomy" id="103762"/>
    <lineage>
        <taxon>Eukaryota</taxon>
        <taxon>Viridiplantae</taxon>
        <taxon>Streptophyta</taxon>
        <taxon>Embryophyta</taxon>
        <taxon>Tracheophyta</taxon>
        <taxon>Spermatophyta</taxon>
        <taxon>Magnoliopsida</taxon>
        <taxon>Liliopsida</taxon>
        <taxon>Poales</taxon>
        <taxon>Poaceae</taxon>
        <taxon>BOP clade</taxon>
        <taxon>Oryzoideae</taxon>
        <taxon>Oryzeae</taxon>
        <taxon>Zizaniinae</taxon>
        <taxon>Zizania</taxon>
    </lineage>
</organism>
<evidence type="ECO:0000313" key="3">
    <source>
        <dbReference type="Proteomes" id="UP000729402"/>
    </source>
</evidence>
<dbReference type="EMBL" id="JAAALK010000284">
    <property type="protein sequence ID" value="KAG8069076.1"/>
    <property type="molecule type" value="Genomic_DNA"/>
</dbReference>
<sequence>MCVGGDNLGDSGKREEQYSSEGRLRPEDSKPYAEGTRASERGDLGAFGGSGACQRDSPGKRPAGHQKPAFERTRGSRGQPYAGKTQSRPHGDKIVIVCAVSGGLCSTRHG</sequence>
<dbReference type="AlphaFoldDB" id="A0A8J5VRR5"/>
<feature type="region of interest" description="Disordered" evidence="1">
    <location>
        <begin position="1"/>
        <end position="92"/>
    </location>
</feature>
<comment type="caution">
    <text evidence="2">The sequence shown here is derived from an EMBL/GenBank/DDBJ whole genome shotgun (WGS) entry which is preliminary data.</text>
</comment>
<feature type="compositionally biased region" description="Basic and acidic residues" evidence="1">
    <location>
        <begin position="11"/>
        <end position="43"/>
    </location>
</feature>